<dbReference type="PANTHER" id="PTHR30547:SF5">
    <property type="entry name" value="NUCLEASE YHCG-RELATED"/>
    <property type="match status" value="1"/>
</dbReference>
<accession>A0ABR9TKU3</accession>
<evidence type="ECO:0000259" key="1">
    <source>
        <dbReference type="Pfam" id="PF17761"/>
    </source>
</evidence>
<dbReference type="Pfam" id="PF17761">
    <property type="entry name" value="DUF1016_N"/>
    <property type="match status" value="1"/>
</dbReference>
<dbReference type="EMBL" id="PRDM01000003">
    <property type="protein sequence ID" value="MBE8725981.1"/>
    <property type="molecule type" value="Genomic_DNA"/>
</dbReference>
<dbReference type="Proteomes" id="UP000640614">
    <property type="component" value="Unassembled WGS sequence"/>
</dbReference>
<protein>
    <submittedName>
        <fullName evidence="2">DUF1016 family protein</fullName>
    </submittedName>
</protein>
<dbReference type="PANTHER" id="PTHR30547">
    <property type="entry name" value="UNCHARACTERIZED PROTEIN YHCG-RELATED"/>
    <property type="match status" value="1"/>
</dbReference>
<name>A0ABR9TKU3_9FLAO</name>
<dbReference type="InterPro" id="IPR053148">
    <property type="entry name" value="PD-DEXK-like_domain"/>
</dbReference>
<proteinExistence type="predicted"/>
<evidence type="ECO:0000313" key="3">
    <source>
        <dbReference type="Proteomes" id="UP000640614"/>
    </source>
</evidence>
<reference evidence="2 3" key="1">
    <citation type="submission" date="2018-07" db="EMBL/GenBank/DDBJ databases">
        <title>Genome assembly of strain KB82.</title>
        <authorList>
            <person name="Kukolya J."/>
            <person name="Horvath B."/>
            <person name="Nagy I."/>
            <person name="Toth A."/>
        </authorList>
    </citation>
    <scope>NUCLEOTIDE SEQUENCE [LARGE SCALE GENOMIC DNA]</scope>
    <source>
        <strain evidence="2 3">Kb82</strain>
    </source>
</reference>
<sequence>MVLALSVQLENKYGRNFEEKNLRRMMQFADQFTEKEIVVTLSRQLSWSHFLAILSIKNIEAKMFYANQVIEQEILVSKASEMKLKLNDQEEFIFPNGKSLKTLHFIKR</sequence>
<evidence type="ECO:0000313" key="2">
    <source>
        <dbReference type="EMBL" id="MBE8725981.1"/>
    </source>
</evidence>
<gene>
    <name evidence="2" type="ORF">C4F50_13660</name>
</gene>
<comment type="caution">
    <text evidence="2">The sequence shown here is derived from an EMBL/GenBank/DDBJ whole genome shotgun (WGS) entry which is preliminary data.</text>
</comment>
<organism evidence="2 3">
    <name type="scientific">Flavobacterium hungaricum</name>
    <dbReference type="NCBI Taxonomy" id="2082725"/>
    <lineage>
        <taxon>Bacteria</taxon>
        <taxon>Pseudomonadati</taxon>
        <taxon>Bacteroidota</taxon>
        <taxon>Flavobacteriia</taxon>
        <taxon>Flavobacteriales</taxon>
        <taxon>Flavobacteriaceae</taxon>
        <taxon>Flavobacterium</taxon>
    </lineage>
</organism>
<keyword evidence="3" id="KW-1185">Reference proteome</keyword>
<feature type="domain" description="YhcG N-terminal" evidence="1">
    <location>
        <begin position="2"/>
        <end position="73"/>
    </location>
</feature>
<dbReference type="InterPro" id="IPR041527">
    <property type="entry name" value="YhcG_N"/>
</dbReference>